<evidence type="ECO:0000313" key="2">
    <source>
        <dbReference type="EMBL" id="SNZ05296.1"/>
    </source>
</evidence>
<reference evidence="3" key="1">
    <citation type="submission" date="2017-09" db="EMBL/GenBank/DDBJ databases">
        <authorList>
            <person name="Varghese N."/>
            <person name="Submissions S."/>
        </authorList>
    </citation>
    <scope>NUCLEOTIDE SEQUENCE [LARGE SCALE GENOMIC DNA]</scope>
    <source>
        <strain evidence="3">DSM 27208</strain>
    </source>
</reference>
<dbReference type="AlphaFoldDB" id="A0A285NBE9"/>
<evidence type="ECO:0000313" key="3">
    <source>
        <dbReference type="Proteomes" id="UP000219453"/>
    </source>
</evidence>
<evidence type="ECO:0000259" key="1">
    <source>
        <dbReference type="Pfam" id="PF25206"/>
    </source>
</evidence>
<dbReference type="EMBL" id="OBEJ01000001">
    <property type="protein sequence ID" value="SNZ05296.1"/>
    <property type="molecule type" value="Genomic_DNA"/>
</dbReference>
<organism evidence="2 3">
    <name type="scientific">Natronoarchaeum philippinense</name>
    <dbReference type="NCBI Taxonomy" id="558529"/>
    <lineage>
        <taxon>Archaea</taxon>
        <taxon>Methanobacteriati</taxon>
        <taxon>Methanobacteriota</taxon>
        <taxon>Stenosarchaea group</taxon>
        <taxon>Halobacteria</taxon>
        <taxon>Halobacteriales</taxon>
        <taxon>Natronoarchaeaceae</taxon>
    </lineage>
</organism>
<keyword evidence="3" id="KW-1185">Reference proteome</keyword>
<dbReference type="RefSeq" id="WP_097007810.1">
    <property type="nucleotide sequence ID" value="NZ_OBEJ01000001.1"/>
</dbReference>
<dbReference type="OrthoDB" id="179396at2157"/>
<dbReference type="Proteomes" id="UP000219453">
    <property type="component" value="Unassembled WGS sequence"/>
</dbReference>
<feature type="domain" description="DUF7836" evidence="1">
    <location>
        <begin position="1"/>
        <end position="59"/>
    </location>
</feature>
<dbReference type="InterPro" id="IPR057158">
    <property type="entry name" value="DUF7836"/>
</dbReference>
<gene>
    <name evidence="2" type="ORF">SAMN06269185_0821</name>
</gene>
<protein>
    <recommendedName>
        <fullName evidence="1">DUF7836 domain-containing protein</fullName>
    </recommendedName>
</protein>
<sequence length="59" mass="6900">MDEATVKLLCPECGKNWQTPINDLPSSHENFHCPNCHATRRLAEFMHTDRDLETLKQFE</sequence>
<accession>A0A285NBE9</accession>
<dbReference type="Pfam" id="PF25206">
    <property type="entry name" value="DUF7836"/>
    <property type="match status" value="1"/>
</dbReference>
<name>A0A285NBE9_NATPI</name>
<proteinExistence type="predicted"/>